<dbReference type="EMBL" id="JACDUR010000010">
    <property type="protein sequence ID" value="MBA2897001.1"/>
    <property type="molecule type" value="Genomic_DNA"/>
</dbReference>
<protein>
    <submittedName>
        <fullName evidence="2">Uncharacterized protein</fullName>
    </submittedName>
</protein>
<gene>
    <name evidence="2" type="ORF">HNR30_008397</name>
</gene>
<accession>A0A7W0CTD3</accession>
<evidence type="ECO:0000313" key="3">
    <source>
        <dbReference type="Proteomes" id="UP000530928"/>
    </source>
</evidence>
<dbReference type="RefSeq" id="WP_181615726.1">
    <property type="nucleotide sequence ID" value="NZ_BAABAM010000010.1"/>
</dbReference>
<keyword evidence="1" id="KW-0472">Membrane</keyword>
<reference evidence="2 3" key="1">
    <citation type="submission" date="2020-07" db="EMBL/GenBank/DDBJ databases">
        <title>Genomic Encyclopedia of Type Strains, Phase IV (KMG-IV): sequencing the most valuable type-strain genomes for metagenomic binning, comparative biology and taxonomic classification.</title>
        <authorList>
            <person name="Goeker M."/>
        </authorList>
    </citation>
    <scope>NUCLEOTIDE SEQUENCE [LARGE SCALE GENOMIC DNA]</scope>
    <source>
        <strain evidence="2 3">DSM 45533</strain>
    </source>
</reference>
<dbReference type="Proteomes" id="UP000530928">
    <property type="component" value="Unassembled WGS sequence"/>
</dbReference>
<proteinExistence type="predicted"/>
<evidence type="ECO:0000313" key="2">
    <source>
        <dbReference type="EMBL" id="MBA2897001.1"/>
    </source>
</evidence>
<name>A0A7W0CTD3_9ACTN</name>
<feature type="transmembrane region" description="Helical" evidence="1">
    <location>
        <begin position="14"/>
        <end position="33"/>
    </location>
</feature>
<keyword evidence="3" id="KW-1185">Reference proteome</keyword>
<organism evidence="2 3">
    <name type="scientific">Nonomuraea soli</name>
    <dbReference type="NCBI Taxonomy" id="1032476"/>
    <lineage>
        <taxon>Bacteria</taxon>
        <taxon>Bacillati</taxon>
        <taxon>Actinomycetota</taxon>
        <taxon>Actinomycetes</taxon>
        <taxon>Streptosporangiales</taxon>
        <taxon>Streptosporangiaceae</taxon>
        <taxon>Nonomuraea</taxon>
    </lineage>
</organism>
<keyword evidence="1" id="KW-1133">Transmembrane helix</keyword>
<evidence type="ECO:0000256" key="1">
    <source>
        <dbReference type="SAM" id="Phobius"/>
    </source>
</evidence>
<keyword evidence="1" id="KW-0812">Transmembrane</keyword>
<sequence>MTEPSSGSKPKRPVVVPAIALVMATALGITALMDGFDEAPKEEPKVLAEGGKIDQKLYETEFLGAKVTFQKAPNEYAKDHRYLDIMLKVTNKGTATTWTGTPWAGSEKSGSGYGESLIVKEPVLTTSPTLEVAGEQRSTLLHPGVPTQVLLRYELDLRAKAPEQVVINVAGFEETEDEYDGTTRWEAAGEKVTKPDPLTMEGLTAPMTGDDRPRAYNMIKAIAKVTLTVKPQEAS</sequence>
<dbReference type="AlphaFoldDB" id="A0A7W0CTD3"/>
<comment type="caution">
    <text evidence="2">The sequence shown here is derived from an EMBL/GenBank/DDBJ whole genome shotgun (WGS) entry which is preliminary data.</text>
</comment>